<keyword evidence="4" id="KW-0812">Transmembrane</keyword>
<dbReference type="GO" id="GO:0000976">
    <property type="term" value="F:transcription cis-regulatory region binding"/>
    <property type="evidence" value="ECO:0007669"/>
    <property type="project" value="TreeGrafter"/>
</dbReference>
<dbReference type="InterPro" id="IPR021858">
    <property type="entry name" value="Fun_TF"/>
</dbReference>
<dbReference type="InterPro" id="IPR001138">
    <property type="entry name" value="Zn2Cys6_DnaBD"/>
</dbReference>
<dbReference type="GO" id="GO:0045944">
    <property type="term" value="P:positive regulation of transcription by RNA polymerase II"/>
    <property type="evidence" value="ECO:0007669"/>
    <property type="project" value="TreeGrafter"/>
</dbReference>
<evidence type="ECO:0000313" key="5">
    <source>
        <dbReference type="EMBL" id="KAH3675386.1"/>
    </source>
</evidence>
<proteinExistence type="predicted"/>
<dbReference type="GO" id="GO:0008270">
    <property type="term" value="F:zinc ion binding"/>
    <property type="evidence" value="ECO:0007669"/>
    <property type="project" value="InterPro"/>
</dbReference>
<organism evidence="5 6">
    <name type="scientific">Ogataea polymorpha</name>
    <dbReference type="NCBI Taxonomy" id="460523"/>
    <lineage>
        <taxon>Eukaryota</taxon>
        <taxon>Fungi</taxon>
        <taxon>Dikarya</taxon>
        <taxon>Ascomycota</taxon>
        <taxon>Saccharomycotina</taxon>
        <taxon>Pichiomycetes</taxon>
        <taxon>Pichiales</taxon>
        <taxon>Pichiaceae</taxon>
        <taxon>Ogataea</taxon>
    </lineage>
</organism>
<reference evidence="5" key="1">
    <citation type="journal article" date="2021" name="Open Biol.">
        <title>Shared evolutionary footprints suggest mitochondrial oxidative damage underlies multiple complex I losses in fungi.</title>
        <authorList>
            <person name="Schikora-Tamarit M.A."/>
            <person name="Marcet-Houben M."/>
            <person name="Nosek J."/>
            <person name="Gabaldon T."/>
        </authorList>
    </citation>
    <scope>NUCLEOTIDE SEQUENCE</scope>
    <source>
        <strain evidence="5">NCAIM Y.01608</strain>
    </source>
</reference>
<name>A0A9P8PNN0_9ASCO</name>
<keyword evidence="2" id="KW-0539">Nucleus</keyword>
<evidence type="ECO:0000256" key="2">
    <source>
        <dbReference type="ARBA" id="ARBA00023242"/>
    </source>
</evidence>
<feature type="region of interest" description="Disordered" evidence="3">
    <location>
        <begin position="106"/>
        <end position="131"/>
    </location>
</feature>
<evidence type="ECO:0000256" key="4">
    <source>
        <dbReference type="SAM" id="Phobius"/>
    </source>
</evidence>
<accession>A0A9P8PNN0</accession>
<reference evidence="5" key="2">
    <citation type="submission" date="2021-01" db="EMBL/GenBank/DDBJ databases">
        <authorList>
            <person name="Schikora-Tamarit M.A."/>
        </authorList>
    </citation>
    <scope>NUCLEOTIDE SEQUENCE</scope>
    <source>
        <strain evidence="5">NCAIM Y.01608</strain>
    </source>
</reference>
<dbReference type="CDD" id="cd00067">
    <property type="entry name" value="GAL4"/>
    <property type="match status" value="1"/>
</dbReference>
<keyword evidence="6" id="KW-1185">Reference proteome</keyword>
<dbReference type="Pfam" id="PF11951">
    <property type="entry name" value="Fungal_trans_2"/>
    <property type="match status" value="1"/>
</dbReference>
<dbReference type="GO" id="GO:0005634">
    <property type="term" value="C:nucleus"/>
    <property type="evidence" value="ECO:0007669"/>
    <property type="project" value="UniProtKB-SubCell"/>
</dbReference>
<evidence type="ECO:0000256" key="1">
    <source>
        <dbReference type="ARBA" id="ARBA00004123"/>
    </source>
</evidence>
<evidence type="ECO:0000256" key="3">
    <source>
        <dbReference type="SAM" id="MobiDB-lite"/>
    </source>
</evidence>
<dbReference type="PANTHER" id="PTHR37534">
    <property type="entry name" value="TRANSCRIPTIONAL ACTIVATOR PROTEIN UGA3"/>
    <property type="match status" value="1"/>
</dbReference>
<keyword evidence="4" id="KW-1133">Transmembrane helix</keyword>
<evidence type="ECO:0000313" key="6">
    <source>
        <dbReference type="Proteomes" id="UP000788993"/>
    </source>
</evidence>
<comment type="caution">
    <text evidence="5">The sequence shown here is derived from an EMBL/GenBank/DDBJ whole genome shotgun (WGS) entry which is preliminary data.</text>
</comment>
<sequence>MPRDKRSRKGCLTCRQRRVKCDACTYDKRVVWEQDAFVRGIAFGRSEQYKRIKQQQIGNTNEGHEQTLSQRVASELVPWLPLQNANTLFINLTQQDFVNIMERDDALSSIPDPTPKQPHSPQVSHSFSSTLPTPSEDSFLLGTLQEFECPYSIGSPSEFVVEHKNKSLLANLKPQERELLLYFINSICPVCVCYPEKSKLSSHPLESIDSFRYKLNPETNPYLYLIVPLAAGSAMVLNSILAASAYQLFLLGKKEFEEISDSYTKQVLGELPHAIGDIHNMDEVLATIIMLCFKEISSNCGSGAQWTTHLAQAKELLKETRMRTNETPVSKFFTRYFISHEVLGETAWVGENHSNDSVPLPRLPQPIFDDPHLETLRNDGDTRIDLVLGCSAYLISIIHRISMLGKCYEDLELETSQASRDAIEAEVWIRREHLHREIEELCQEFESTPEVNDEDAHYIETIAEIKRLTAIIYLFARIDLEAVYQHDGIISKSFHKRHADTQQISKHIVSLMRSLPDIYMTLLWPLFVIGIVSTVADEDRWFVLNAFTTLQKKRELGSVRTACSVVTSVWKEKDLGCDHVRWRDMIRAAKSPLEVVYISSLGNLWSPAPCFAISFWQSRFSLPNEVGYVVANYGHILESLSRISGCQYEAVDVRMLTNQEMTIGCVGAPANFGSIKGTRADLGKYLLQKPSHLLFRFHGDLVSIKGRRNVFSSVLVYPFQDLNLESRSKDLKSSAKSPVHRINLAKSSGVCNLSISSPLELRRL</sequence>
<comment type="subcellular location">
    <subcellularLocation>
        <location evidence="1">Nucleus</location>
    </subcellularLocation>
</comment>
<evidence type="ECO:0008006" key="7">
    <source>
        <dbReference type="Google" id="ProtNLM"/>
    </source>
</evidence>
<dbReference type="PANTHER" id="PTHR37534:SF49">
    <property type="entry name" value="LYSINE BIOSYNTHESIS REGULATORY PROTEIN LYS14"/>
    <property type="match status" value="1"/>
</dbReference>
<dbReference type="AlphaFoldDB" id="A0A9P8PNN0"/>
<feature type="transmembrane region" description="Helical" evidence="4">
    <location>
        <begin position="222"/>
        <end position="246"/>
    </location>
</feature>
<dbReference type="GO" id="GO:0000981">
    <property type="term" value="F:DNA-binding transcription factor activity, RNA polymerase II-specific"/>
    <property type="evidence" value="ECO:0007669"/>
    <property type="project" value="InterPro"/>
</dbReference>
<dbReference type="Proteomes" id="UP000788993">
    <property type="component" value="Unassembled WGS sequence"/>
</dbReference>
<protein>
    <recommendedName>
        <fullName evidence="7">Zn(2)-C6 fungal-type domain-containing protein</fullName>
    </recommendedName>
</protein>
<keyword evidence="4" id="KW-0472">Membrane</keyword>
<dbReference type="EMBL" id="JAEUBD010000382">
    <property type="protein sequence ID" value="KAH3675386.1"/>
    <property type="molecule type" value="Genomic_DNA"/>
</dbReference>
<feature type="compositionally biased region" description="Polar residues" evidence="3">
    <location>
        <begin position="119"/>
        <end position="131"/>
    </location>
</feature>
<gene>
    <name evidence="5" type="ORF">OGATHE_001726</name>
</gene>